<dbReference type="Proteomes" id="UP000027982">
    <property type="component" value="Chromosome"/>
</dbReference>
<dbReference type="HOGENOM" id="CLU_2915742_0_0_0"/>
<evidence type="ECO:0000256" key="1">
    <source>
        <dbReference type="SAM" id="MobiDB-lite"/>
    </source>
</evidence>
<feature type="region of interest" description="Disordered" evidence="1">
    <location>
        <begin position="24"/>
        <end position="61"/>
    </location>
</feature>
<reference evidence="2 3" key="1">
    <citation type="journal article" date="2014" name="PLoS ONE">
        <title>The first complete genome sequence of the class fimbriimonadia in the phylum armatimonadetes.</title>
        <authorList>
            <person name="Hu Z.Y."/>
            <person name="Wang Y.Z."/>
            <person name="Im W.T."/>
            <person name="Wang S.Y."/>
            <person name="Zhao G.P."/>
            <person name="Zheng H.J."/>
            <person name="Quan Z.X."/>
        </authorList>
    </citation>
    <scope>NUCLEOTIDE SEQUENCE [LARGE SCALE GENOMIC DNA]</scope>
    <source>
        <strain evidence="2">Gsoil 348</strain>
    </source>
</reference>
<sequence>MSITVPSTVTVPAGNTTFTFTAHRASTDDPNHPMPATTTFTASTPDGSAQGGITNNSSDPG</sequence>
<evidence type="ECO:0000313" key="3">
    <source>
        <dbReference type="Proteomes" id="UP000027982"/>
    </source>
</evidence>
<dbReference type="EMBL" id="CP007139">
    <property type="protein sequence ID" value="AIE85172.1"/>
    <property type="molecule type" value="Genomic_DNA"/>
</dbReference>
<evidence type="ECO:0000313" key="2">
    <source>
        <dbReference type="EMBL" id="AIE85172.1"/>
    </source>
</evidence>
<proteinExistence type="predicted"/>
<keyword evidence="3" id="KW-1185">Reference proteome</keyword>
<dbReference type="STRING" id="661478.OP10G_1804"/>
<dbReference type="AlphaFoldDB" id="A0A068NP77"/>
<dbReference type="KEGG" id="fgi:OP10G_1804"/>
<gene>
    <name evidence="2" type="ORF">OP10G_1804</name>
</gene>
<name>A0A068NP77_FIMGI</name>
<accession>A0A068NP77</accession>
<protein>
    <submittedName>
        <fullName evidence="2">Uncharacterized protein</fullName>
    </submittedName>
</protein>
<organism evidence="2 3">
    <name type="scientific">Fimbriimonas ginsengisoli Gsoil 348</name>
    <dbReference type="NCBI Taxonomy" id="661478"/>
    <lineage>
        <taxon>Bacteria</taxon>
        <taxon>Bacillati</taxon>
        <taxon>Armatimonadota</taxon>
        <taxon>Fimbriimonadia</taxon>
        <taxon>Fimbriimonadales</taxon>
        <taxon>Fimbriimonadaceae</taxon>
        <taxon>Fimbriimonas</taxon>
    </lineage>
</organism>
<feature type="compositionally biased region" description="Polar residues" evidence="1">
    <location>
        <begin position="36"/>
        <end position="61"/>
    </location>
</feature>